<feature type="compositionally biased region" description="Basic and acidic residues" evidence="1">
    <location>
        <begin position="164"/>
        <end position="187"/>
    </location>
</feature>
<feature type="compositionally biased region" description="Pro residues" evidence="1">
    <location>
        <begin position="94"/>
        <end position="107"/>
    </location>
</feature>
<dbReference type="PANTHER" id="PTHR28307:SF1">
    <property type="entry name" value="PAL1 CELL MORPHOLOGY PROTEIN"/>
    <property type="match status" value="1"/>
</dbReference>
<evidence type="ECO:0000313" key="3">
    <source>
        <dbReference type="Proteomes" id="UP000078343"/>
    </source>
</evidence>
<feature type="region of interest" description="Disordered" evidence="1">
    <location>
        <begin position="326"/>
        <end position="400"/>
    </location>
</feature>
<feature type="compositionally biased region" description="Low complexity" evidence="1">
    <location>
        <begin position="115"/>
        <end position="131"/>
    </location>
</feature>
<reference evidence="2 3" key="1">
    <citation type="submission" date="2016-04" db="EMBL/GenBank/DDBJ databases">
        <title>Draft genome of Fonsecaea erecta CBS 125763.</title>
        <authorList>
            <person name="Weiss V.A."/>
            <person name="Vicente V.A."/>
            <person name="Raittz R.T."/>
            <person name="Moreno L.F."/>
            <person name="De Souza E.M."/>
            <person name="Pedrosa F.O."/>
            <person name="Steffens M.B."/>
            <person name="Faoro H."/>
            <person name="Tadra-Sfeir M.Z."/>
            <person name="Najafzadeh M.J."/>
            <person name="Felipe M.S."/>
            <person name="Teixeira M."/>
            <person name="Sun J."/>
            <person name="Xi L."/>
            <person name="Gomes R."/>
            <person name="De Azevedo C.M."/>
            <person name="Salgado C.G."/>
            <person name="Da Silva M.B."/>
            <person name="Nascimento M.F."/>
            <person name="Queiroz-Telles F."/>
            <person name="Attili D.S."/>
            <person name="Gorbushina A."/>
        </authorList>
    </citation>
    <scope>NUCLEOTIDE SEQUENCE [LARGE SCALE GENOMIC DNA]</scope>
    <source>
        <strain evidence="2 3">CBS 125763</strain>
    </source>
</reference>
<dbReference type="RefSeq" id="XP_018696898.1">
    <property type="nucleotide sequence ID" value="XM_018834274.1"/>
</dbReference>
<dbReference type="AlphaFoldDB" id="A0A178ZVP9"/>
<name>A0A178ZVP9_9EURO</name>
<dbReference type="Pfam" id="PF08316">
    <property type="entry name" value="Pal1"/>
    <property type="match status" value="1"/>
</dbReference>
<organism evidence="2 3">
    <name type="scientific">Fonsecaea erecta</name>
    <dbReference type="NCBI Taxonomy" id="1367422"/>
    <lineage>
        <taxon>Eukaryota</taxon>
        <taxon>Fungi</taxon>
        <taxon>Dikarya</taxon>
        <taxon>Ascomycota</taxon>
        <taxon>Pezizomycotina</taxon>
        <taxon>Eurotiomycetes</taxon>
        <taxon>Chaetothyriomycetidae</taxon>
        <taxon>Chaetothyriales</taxon>
        <taxon>Herpotrichiellaceae</taxon>
        <taxon>Fonsecaea</taxon>
    </lineage>
</organism>
<dbReference type="OrthoDB" id="5389892at2759"/>
<dbReference type="GO" id="GO:0005737">
    <property type="term" value="C:cytoplasm"/>
    <property type="evidence" value="ECO:0007669"/>
    <property type="project" value="TreeGrafter"/>
</dbReference>
<sequence>MDTGDKNWATKYLLDPLNAPDPSQEDGPGNTFRPGATVAPVKPSPQSKQLVGRRLSKTNPYRKNSISNSTTTEIKRSASLNSNGYSPISSSKGPYPPQSYPSPPPSATSPFGTNQYPQSPQSPRSPQTPRSPGHRQEAFGNEGHSSPHGGSGRRRRGSSLSERYPGDKSHRPLDTLTREKAVADRARHATRKHHIPPDTIDSLDMTGGGAYHHGGPYDATLFARNNSVNSPLAAVADSNAEALKATPREKIVDSVRGHRPLDGVAAYAPGNMDRNGNVYNYEEGDNMMIEGGPEGGAYKRWPGMQYDPHDVKGKGEPSYSLEKALKEHKISDEQQKANGNTGIEMKSRNRSSSGPVPPTADRSGWDDGEGLGRSGSIGKRLSGGLKKRFGSIKRNHRRED</sequence>
<dbReference type="InterPro" id="IPR013226">
    <property type="entry name" value="Pal1"/>
</dbReference>
<proteinExistence type="predicted"/>
<accession>A0A178ZVP9</accession>
<protein>
    <recommendedName>
        <fullName evidence="4">Pal1 cell morphology protein</fullName>
    </recommendedName>
</protein>
<evidence type="ECO:0000256" key="1">
    <source>
        <dbReference type="SAM" id="MobiDB-lite"/>
    </source>
</evidence>
<feature type="compositionally biased region" description="Basic residues" evidence="1">
    <location>
        <begin position="385"/>
        <end position="400"/>
    </location>
</feature>
<comment type="caution">
    <text evidence="2">The sequence shown here is derived from an EMBL/GenBank/DDBJ whole genome shotgun (WGS) entry which is preliminary data.</text>
</comment>
<dbReference type="Proteomes" id="UP000078343">
    <property type="component" value="Unassembled WGS sequence"/>
</dbReference>
<dbReference type="PANTHER" id="PTHR28307">
    <property type="entry name" value="PROTEIN PAL1"/>
    <property type="match status" value="1"/>
</dbReference>
<dbReference type="GeneID" id="30006928"/>
<feature type="region of interest" description="Disordered" evidence="1">
    <location>
        <begin position="1"/>
        <end position="201"/>
    </location>
</feature>
<feature type="compositionally biased region" description="Polar residues" evidence="1">
    <location>
        <begin position="57"/>
        <end position="88"/>
    </location>
</feature>
<evidence type="ECO:0000313" key="2">
    <source>
        <dbReference type="EMBL" id="OAP63531.1"/>
    </source>
</evidence>
<dbReference type="EMBL" id="LVYI01000002">
    <property type="protein sequence ID" value="OAP63531.1"/>
    <property type="molecule type" value="Genomic_DNA"/>
</dbReference>
<feature type="compositionally biased region" description="Basic and acidic residues" evidence="1">
    <location>
        <begin position="326"/>
        <end position="335"/>
    </location>
</feature>
<gene>
    <name evidence="2" type="ORF">AYL99_02758</name>
</gene>
<keyword evidence="3" id="KW-1185">Reference proteome</keyword>
<evidence type="ECO:0008006" key="4">
    <source>
        <dbReference type="Google" id="ProtNLM"/>
    </source>
</evidence>